<organism evidence="1 2">
    <name type="scientific">Pragia fontium DSM 5563 = ATCC 49100</name>
    <dbReference type="NCBI Taxonomy" id="1122977"/>
    <lineage>
        <taxon>Bacteria</taxon>
        <taxon>Pseudomonadati</taxon>
        <taxon>Pseudomonadota</taxon>
        <taxon>Gammaproteobacteria</taxon>
        <taxon>Enterobacterales</taxon>
        <taxon>Budviciaceae</taxon>
        <taxon>Pragia</taxon>
    </lineage>
</organism>
<proteinExistence type="predicted"/>
<dbReference type="RefSeq" id="WP_047780371.1">
    <property type="nucleotide sequence ID" value="NZ_FOLW01000002.1"/>
</dbReference>
<dbReference type="PANTHER" id="PTHR35370">
    <property type="entry name" value="CYTOPLASMIC PROTEIN-RELATED-RELATED"/>
    <property type="match status" value="1"/>
</dbReference>
<comment type="caution">
    <text evidence="1">The sequence shown here is derived from an EMBL/GenBank/DDBJ whole genome shotgun (WGS) entry which is preliminary data.</text>
</comment>
<dbReference type="EMBL" id="FOLW01000002">
    <property type="protein sequence ID" value="SFC31363.1"/>
    <property type="molecule type" value="Genomic_DNA"/>
</dbReference>
<dbReference type="InterPro" id="IPR010272">
    <property type="entry name" value="T6SS_TssF"/>
</dbReference>
<sequence>MELRDCFKDELQYIKQLAAERANQNSSFGDFLQSAENDADVEFLFEHFAFLMARLRQNVDDAFPEITQNLLSRVWPTPIRPVPSTAILRFQPKSDEIYQLAKGSRVEANLENGEVCTYQLAREIRVLPCFVRDCSLVNTPTNGAIKIKIEWQGGITKTGEWITEPFRLFLSHDPQIAGLLQLWLQQYLVKISVVSGDKRFSLSNQVIETFIPDAENLILPLDIPLFWRLQLLQEYFHLPHVNDFITLDLSHELSEITLDEDKTFELIFEFNQPLLTDKTIDAASAFLSNCTPIINLYSSQPQIRDFVKGQSSYQYIDEEDNHLYQIKSIYSILESGQRNTRGDNIAYLPVTQFATNNFNGQQIYYQSMLENNVKGEAQSQITFIDSQGKRVIDFPHKTFFCDVQLTNGKKCDELSIGDICIPTLDIANSLNFTNITQPTSEIAPLVDSHEHWPIISYLSLSPLFLKDLSAMRQLIIDLNYHIHTSAPLQQMSEQRLKGIVSLQTKALDWIWNTGAIKRGLEMTLSLDPDCFRDEGEMYQFGFILGNVLPFCMTSNNFLTMKIVNSKTQRLWSLAPILGGREQI</sequence>
<dbReference type="AlphaFoldDB" id="A0AAJ4W8W3"/>
<evidence type="ECO:0000313" key="2">
    <source>
        <dbReference type="Proteomes" id="UP000226420"/>
    </source>
</evidence>
<dbReference type="Proteomes" id="UP000226420">
    <property type="component" value="Unassembled WGS sequence"/>
</dbReference>
<protein>
    <submittedName>
        <fullName evidence="1">Type VI secretion system protein ImpG</fullName>
    </submittedName>
</protein>
<gene>
    <name evidence="1" type="ORF">SAMN02745723_10240</name>
</gene>
<reference evidence="1 2" key="1">
    <citation type="submission" date="2016-10" db="EMBL/GenBank/DDBJ databases">
        <authorList>
            <person name="Varghese N."/>
            <person name="Submissions S."/>
        </authorList>
    </citation>
    <scope>NUCLEOTIDE SEQUENCE [LARGE SCALE GENOMIC DNA]</scope>
    <source>
        <strain evidence="1 2">DSM 5563</strain>
    </source>
</reference>
<dbReference type="PANTHER" id="PTHR35370:SF1">
    <property type="entry name" value="TYPE VI SECRETION SYSTEM COMPONENT TSSF1"/>
    <property type="match status" value="1"/>
</dbReference>
<dbReference type="Pfam" id="PF05947">
    <property type="entry name" value="T6SS_TssF"/>
    <property type="match status" value="1"/>
</dbReference>
<evidence type="ECO:0000313" key="1">
    <source>
        <dbReference type="EMBL" id="SFC31363.1"/>
    </source>
</evidence>
<name>A0AAJ4W8W3_9GAMM</name>
<accession>A0AAJ4W8W3</accession>
<dbReference type="NCBIfam" id="TIGR03359">
    <property type="entry name" value="VI_chp_6"/>
    <property type="match status" value="1"/>
</dbReference>